<evidence type="ECO:0000313" key="14">
    <source>
        <dbReference type="Proteomes" id="UP000298327"/>
    </source>
</evidence>
<dbReference type="InterPro" id="IPR031463">
    <property type="entry name" value="Mic12"/>
</dbReference>
<comment type="similarity">
    <text evidence="3 11">Belongs to the MICOS complex subunit Mic12 family.</text>
</comment>
<evidence type="ECO:0000256" key="10">
    <source>
        <dbReference type="ARBA" id="ARBA00032985"/>
    </source>
</evidence>
<gene>
    <name evidence="13" type="ORF">EVG20_g7755</name>
</gene>
<keyword evidence="7 11" id="KW-0496">Mitochondrion</keyword>
<evidence type="ECO:0000256" key="12">
    <source>
        <dbReference type="SAM" id="MobiDB-lite"/>
    </source>
</evidence>
<keyword evidence="6" id="KW-1133">Transmembrane helix</keyword>
<evidence type="ECO:0000256" key="4">
    <source>
        <dbReference type="ARBA" id="ARBA00018170"/>
    </source>
</evidence>
<feature type="region of interest" description="Disordered" evidence="12">
    <location>
        <begin position="93"/>
        <end position="112"/>
    </location>
</feature>
<keyword evidence="5" id="KW-0812">Transmembrane</keyword>
<evidence type="ECO:0000256" key="5">
    <source>
        <dbReference type="ARBA" id="ARBA00022692"/>
    </source>
</evidence>
<evidence type="ECO:0000256" key="7">
    <source>
        <dbReference type="ARBA" id="ARBA00023128"/>
    </source>
</evidence>
<accession>A0A4Y9YC06</accession>
<organism evidence="13 14">
    <name type="scientific">Dentipellis fragilis</name>
    <dbReference type="NCBI Taxonomy" id="205917"/>
    <lineage>
        <taxon>Eukaryota</taxon>
        <taxon>Fungi</taxon>
        <taxon>Dikarya</taxon>
        <taxon>Basidiomycota</taxon>
        <taxon>Agaricomycotina</taxon>
        <taxon>Agaricomycetes</taxon>
        <taxon>Russulales</taxon>
        <taxon>Hericiaceae</taxon>
        <taxon>Dentipellis</taxon>
    </lineage>
</organism>
<name>A0A4Y9YC06_9AGAM</name>
<evidence type="ECO:0000256" key="2">
    <source>
        <dbReference type="ARBA" id="ARBA00004370"/>
    </source>
</evidence>
<keyword evidence="8" id="KW-0472">Membrane</keyword>
<evidence type="ECO:0000256" key="11">
    <source>
        <dbReference type="RuleBase" id="RU363010"/>
    </source>
</evidence>
<dbReference type="Pfam" id="PF17050">
    <property type="entry name" value="AIM5"/>
    <property type="match status" value="1"/>
</dbReference>
<comment type="caution">
    <text evidence="13">The sequence shown here is derived from an EMBL/GenBank/DDBJ whole genome shotgun (WGS) entry which is preliminary data.</text>
</comment>
<dbReference type="GO" id="GO:0042407">
    <property type="term" value="P:cristae formation"/>
    <property type="evidence" value="ECO:0007669"/>
    <property type="project" value="InterPro"/>
</dbReference>
<reference evidence="13 14" key="1">
    <citation type="submission" date="2019-02" db="EMBL/GenBank/DDBJ databases">
        <title>Genome sequencing of the rare red list fungi Dentipellis fragilis.</title>
        <authorList>
            <person name="Buettner E."/>
            <person name="Kellner H."/>
        </authorList>
    </citation>
    <scope>NUCLEOTIDE SEQUENCE [LARGE SCALE GENOMIC DNA]</scope>
    <source>
        <strain evidence="13 14">DSM 105465</strain>
    </source>
</reference>
<evidence type="ECO:0000256" key="3">
    <source>
        <dbReference type="ARBA" id="ARBA00009188"/>
    </source>
</evidence>
<evidence type="ECO:0000256" key="1">
    <source>
        <dbReference type="ARBA" id="ARBA00002689"/>
    </source>
</evidence>
<evidence type="ECO:0000313" key="13">
    <source>
        <dbReference type="EMBL" id="TFY59540.1"/>
    </source>
</evidence>
<comment type="function">
    <text evidence="1 11">Component of the MICOS complex, a large protein complex of the mitochondrial inner membrane that plays crucial roles in the maintenance of crista junctions, inner membrane architecture, and formation of contact sites to the outer membrane.</text>
</comment>
<dbReference type="Proteomes" id="UP000298327">
    <property type="component" value="Unassembled WGS sequence"/>
</dbReference>
<proteinExistence type="inferred from homology"/>
<comment type="subunit">
    <text evidence="11">Component of the mitochondrial contact site and cristae organizing system (MICOS) complex.</text>
</comment>
<dbReference type="GO" id="GO:0044284">
    <property type="term" value="C:mitochondrial crista junction"/>
    <property type="evidence" value="ECO:0007669"/>
    <property type="project" value="InterPro"/>
</dbReference>
<dbReference type="GO" id="GO:0061617">
    <property type="term" value="C:MICOS complex"/>
    <property type="evidence" value="ECO:0007669"/>
    <property type="project" value="UniProtKB-UniRule"/>
</dbReference>
<evidence type="ECO:0000256" key="9">
    <source>
        <dbReference type="ARBA" id="ARBA00032159"/>
    </source>
</evidence>
<dbReference type="EMBL" id="SEOQ01000614">
    <property type="protein sequence ID" value="TFY59540.1"/>
    <property type="molecule type" value="Genomic_DNA"/>
</dbReference>
<keyword evidence="11" id="KW-0999">Mitochondrion inner membrane</keyword>
<keyword evidence="14" id="KW-1185">Reference proteome</keyword>
<evidence type="ECO:0000256" key="8">
    <source>
        <dbReference type="ARBA" id="ARBA00023136"/>
    </source>
</evidence>
<dbReference type="OrthoDB" id="3351225at2759"/>
<evidence type="ECO:0000256" key="6">
    <source>
        <dbReference type="ARBA" id="ARBA00022989"/>
    </source>
</evidence>
<sequence>MSFLVGPVSGALVAGGIYYGFSNLIQSRTEQHRQDLHHLAQHFSEPIPPHPAPASAAARVVHRPFTTLLKHQWNEKIAVFFDSTRASEERVADWGRRTLYGGPPSSEPSKRS</sequence>
<comment type="subcellular location">
    <subcellularLocation>
        <location evidence="2">Membrane</location>
    </subcellularLocation>
    <subcellularLocation>
        <location evidence="11">Mitochondrion inner membrane</location>
        <topology evidence="11">Single-pass membrane protein</topology>
    </subcellularLocation>
</comment>
<protein>
    <recommendedName>
        <fullName evidence="4 11">MICOS complex subunit MIC12</fullName>
    </recommendedName>
    <alternativeName>
        <fullName evidence="10 11">Altered inheritance of mitochondria protein 5, mitochondrial</fullName>
    </alternativeName>
    <alternativeName>
        <fullName evidence="9 11">Found in mitochondrial proteome protein 51</fullName>
    </alternativeName>
</protein>
<dbReference type="AlphaFoldDB" id="A0A4Y9YC06"/>